<dbReference type="GO" id="GO:0016491">
    <property type="term" value="F:oxidoreductase activity"/>
    <property type="evidence" value="ECO:0007669"/>
    <property type="project" value="UniProtKB-KW"/>
</dbReference>
<evidence type="ECO:0000256" key="1">
    <source>
        <dbReference type="ARBA" id="ARBA00005466"/>
    </source>
</evidence>
<evidence type="ECO:0000313" key="7">
    <source>
        <dbReference type="EMBL" id="QSZ29963.1"/>
    </source>
</evidence>
<dbReference type="Gene3D" id="3.30.465.10">
    <property type="match status" value="1"/>
</dbReference>
<dbReference type="PANTHER" id="PTHR42973:SF22">
    <property type="entry name" value="FAD-BINDING PCMH-TYPE DOMAIN-CONTAINING PROTEIN-RELATED"/>
    <property type="match status" value="1"/>
</dbReference>
<evidence type="ECO:0000313" key="8">
    <source>
        <dbReference type="Proteomes" id="UP000672032"/>
    </source>
</evidence>
<feature type="domain" description="FAD-binding PCMH-type" evidence="6">
    <location>
        <begin position="81"/>
        <end position="260"/>
    </location>
</feature>
<keyword evidence="8" id="KW-1185">Reference proteome</keyword>
<evidence type="ECO:0000256" key="2">
    <source>
        <dbReference type="ARBA" id="ARBA00022630"/>
    </source>
</evidence>
<keyword evidence="4" id="KW-0560">Oxidoreductase</keyword>
<dbReference type="InterPro" id="IPR016169">
    <property type="entry name" value="FAD-bd_PCMH_sub2"/>
</dbReference>
<dbReference type="InterPro" id="IPR036318">
    <property type="entry name" value="FAD-bd_PCMH-like_sf"/>
</dbReference>
<keyword evidence="3" id="KW-0274">FAD</keyword>
<dbReference type="EMBL" id="CP063405">
    <property type="protein sequence ID" value="QSZ29963.1"/>
    <property type="molecule type" value="Genomic_DNA"/>
</dbReference>
<dbReference type="AlphaFoldDB" id="A0A8A3NWS2"/>
<feature type="chain" id="PRO_5032780572" description="FAD-binding PCMH-type domain-containing protein" evidence="5">
    <location>
        <begin position="21"/>
        <end position="527"/>
    </location>
</feature>
<evidence type="ECO:0000256" key="3">
    <source>
        <dbReference type="ARBA" id="ARBA00022827"/>
    </source>
</evidence>
<accession>A0A8A3NWS2</accession>
<dbReference type="InterPro" id="IPR016166">
    <property type="entry name" value="FAD-bd_PCMH"/>
</dbReference>
<reference evidence="7" key="1">
    <citation type="submission" date="2020-10" db="EMBL/GenBank/DDBJ databases">
        <title>Genome Sequence of Monilinia vaccinii-corymbosi Sheds Light on Mummy Berry Disease Infection of Blueberry and Mating Type.</title>
        <authorList>
            <person name="Yow A.G."/>
            <person name="Zhang Y."/>
            <person name="Bansal K."/>
            <person name="Eacker S.M."/>
            <person name="Sullivan S."/>
            <person name="Liachko I."/>
            <person name="Cubeta M.A."/>
            <person name="Rollins J.A."/>
            <person name="Ashrafi H."/>
        </authorList>
    </citation>
    <scope>NUCLEOTIDE SEQUENCE</scope>
    <source>
        <strain evidence="7">RL-1</strain>
    </source>
</reference>
<dbReference type="SUPFAM" id="SSF56176">
    <property type="entry name" value="FAD-binding/transporter-associated domain-like"/>
    <property type="match status" value="1"/>
</dbReference>
<proteinExistence type="inferred from homology"/>
<organism evidence="7 8">
    <name type="scientific">Monilinia vaccinii-corymbosi</name>
    <dbReference type="NCBI Taxonomy" id="61207"/>
    <lineage>
        <taxon>Eukaryota</taxon>
        <taxon>Fungi</taxon>
        <taxon>Dikarya</taxon>
        <taxon>Ascomycota</taxon>
        <taxon>Pezizomycotina</taxon>
        <taxon>Leotiomycetes</taxon>
        <taxon>Helotiales</taxon>
        <taxon>Sclerotiniaceae</taxon>
        <taxon>Monilinia</taxon>
    </lineage>
</organism>
<dbReference type="GO" id="GO:0071949">
    <property type="term" value="F:FAD binding"/>
    <property type="evidence" value="ECO:0007669"/>
    <property type="project" value="InterPro"/>
</dbReference>
<evidence type="ECO:0000259" key="6">
    <source>
        <dbReference type="PROSITE" id="PS51387"/>
    </source>
</evidence>
<gene>
    <name evidence="7" type="ORF">DSL72_004481</name>
</gene>
<feature type="signal peptide" evidence="5">
    <location>
        <begin position="1"/>
        <end position="20"/>
    </location>
</feature>
<sequence length="527" mass="56952">MLRINLLLPLLCFLSAAANADDVDTIIKNSLSSVTTTSAKDTKNENICCKALQYGLGSKVSYPNSPKYSTFLSSFYSKQEAEQSPSCIVSPTSAAEVSISVSILSFLANYTGFSPSCQFAIRSRGHGPNALAANIDKGVTIDLRALRKIDVTKDKSVVSVGPAASWGEVYSKLDKLQISVPGGRIDTVGVGGLTIGGGISYFSPRKGFTCDSVKNFEVVLANGTIVNANAKKNSDLWVALKGGSNNFGVVTRIDFNAFKQGDIWGGNIMYDISTAEKQIDALADFSSNPNYDEYASLMTIFAFQPSSVGRVIVNNIVYTKPVANPPVYKPFTAIQPQFSSSMRISNLTSIVSEKLAISTQQRTLFLSTTFKADKRAINTIYNAWNASLDALGKVENLTLTLTLEPIPTSVTAKSAPAGGNVLGLDPAAGSLIIAALTVTWDKISNDKIVIAAAQKMYNTTEKFTKDSGLYNDWLYLNYAAVWQDPIARYGKKNQAMLRQTSVLYDPQNIFQRAVTGGFKLFVGWGWL</sequence>
<dbReference type="Proteomes" id="UP000672032">
    <property type="component" value="Chromosome 1"/>
</dbReference>
<dbReference type="PROSITE" id="PS51387">
    <property type="entry name" value="FAD_PCMH"/>
    <property type="match status" value="1"/>
</dbReference>
<dbReference type="InterPro" id="IPR050416">
    <property type="entry name" value="FAD-linked_Oxidoreductase"/>
</dbReference>
<dbReference type="PANTHER" id="PTHR42973">
    <property type="entry name" value="BINDING OXIDOREDUCTASE, PUTATIVE (AFU_ORTHOLOGUE AFUA_1G17690)-RELATED"/>
    <property type="match status" value="1"/>
</dbReference>
<name>A0A8A3NWS2_9HELO</name>
<dbReference type="OrthoDB" id="2151789at2759"/>
<comment type="similarity">
    <text evidence="1">Belongs to the oxygen-dependent FAD-linked oxidoreductase family.</text>
</comment>
<keyword evidence="5" id="KW-0732">Signal</keyword>
<keyword evidence="2" id="KW-0285">Flavoprotein</keyword>
<evidence type="ECO:0000256" key="4">
    <source>
        <dbReference type="ARBA" id="ARBA00023002"/>
    </source>
</evidence>
<protein>
    <recommendedName>
        <fullName evidence="6">FAD-binding PCMH-type domain-containing protein</fullName>
    </recommendedName>
</protein>
<dbReference type="InterPro" id="IPR006094">
    <property type="entry name" value="Oxid_FAD_bind_N"/>
</dbReference>
<dbReference type="Pfam" id="PF01565">
    <property type="entry name" value="FAD_binding_4"/>
    <property type="match status" value="1"/>
</dbReference>
<evidence type="ECO:0000256" key="5">
    <source>
        <dbReference type="SAM" id="SignalP"/>
    </source>
</evidence>